<feature type="region of interest" description="Disordered" evidence="1">
    <location>
        <begin position="292"/>
        <end position="426"/>
    </location>
</feature>
<feature type="compositionally biased region" description="Acidic residues" evidence="1">
    <location>
        <begin position="81"/>
        <end position="114"/>
    </location>
</feature>
<reference evidence="2" key="1">
    <citation type="journal article" date="2019" name="Sci. Rep.">
        <title>Draft genome of Tanacetum cinerariifolium, the natural source of mosquito coil.</title>
        <authorList>
            <person name="Yamashiro T."/>
            <person name="Shiraishi A."/>
            <person name="Satake H."/>
            <person name="Nakayama K."/>
        </authorList>
    </citation>
    <scope>NUCLEOTIDE SEQUENCE</scope>
</reference>
<evidence type="ECO:0000256" key="1">
    <source>
        <dbReference type="SAM" id="MobiDB-lite"/>
    </source>
</evidence>
<dbReference type="EMBL" id="BKCJ010001405">
    <property type="protein sequence ID" value="GEU41199.1"/>
    <property type="molecule type" value="Genomic_DNA"/>
</dbReference>
<comment type="caution">
    <text evidence="2">The sequence shown here is derived from an EMBL/GenBank/DDBJ whole genome shotgun (WGS) entry which is preliminary data.</text>
</comment>
<proteinExistence type="predicted"/>
<feature type="compositionally biased region" description="Acidic residues" evidence="1">
    <location>
        <begin position="309"/>
        <end position="319"/>
    </location>
</feature>
<name>A0A6L2JWQ0_TANCI</name>
<feature type="compositionally biased region" description="Basic and acidic residues" evidence="1">
    <location>
        <begin position="115"/>
        <end position="126"/>
    </location>
</feature>
<dbReference type="PANTHER" id="PTHR35711:SF1">
    <property type="entry name" value="ECTODERMAL, ISOFORM F"/>
    <property type="match status" value="1"/>
</dbReference>
<feature type="compositionally biased region" description="Basic and acidic residues" evidence="1">
    <location>
        <begin position="66"/>
        <end position="80"/>
    </location>
</feature>
<organism evidence="2">
    <name type="scientific">Tanacetum cinerariifolium</name>
    <name type="common">Dalmatian daisy</name>
    <name type="synonym">Chrysanthemum cinerariifolium</name>
    <dbReference type="NCBI Taxonomy" id="118510"/>
    <lineage>
        <taxon>Eukaryota</taxon>
        <taxon>Viridiplantae</taxon>
        <taxon>Streptophyta</taxon>
        <taxon>Embryophyta</taxon>
        <taxon>Tracheophyta</taxon>
        <taxon>Spermatophyta</taxon>
        <taxon>Magnoliopsida</taxon>
        <taxon>eudicotyledons</taxon>
        <taxon>Gunneridae</taxon>
        <taxon>Pentapetalae</taxon>
        <taxon>asterids</taxon>
        <taxon>campanulids</taxon>
        <taxon>Asterales</taxon>
        <taxon>Asteraceae</taxon>
        <taxon>Asteroideae</taxon>
        <taxon>Anthemideae</taxon>
        <taxon>Anthemidinae</taxon>
        <taxon>Tanacetum</taxon>
    </lineage>
</organism>
<dbReference type="PANTHER" id="PTHR35711">
    <property type="entry name" value="EXPRESSED PROTEIN"/>
    <property type="match status" value="1"/>
</dbReference>
<gene>
    <name evidence="2" type="ORF">Tci_013177</name>
</gene>
<sequence length="426" mass="47258">MFACHDVDKNCLNINVKRLLDFVDVFGKQPGTGGSNEGTGSKPVVTDESTIISATSIEGTSIKPGVLDKEKDITKEKDDKDSDADDEGDDHINNDEELLNDEVEDSDKGDEEVTDAAKADAEKTLEDTTDSEINSLLEVKIQSEVPHTQSPSMLSVPVSVIFKPTLRVDKLEKDMSKLKKIDLSAKALAAFKIQVPYVVDNNLRSKTPTVDLEQGSEKSATEILKINREQAEKQQTPKFTIKSTDKATLEEYDLKSALYQSMHGNKSFNRNPANHRLYHALMEALIEDENAMDKGGTDTVKDHKRKHDDDEDDDDDEDPPCGPNQGNKTKRRRTKYSSSKKPPTTEETPRGKALSKGSKTGKSALAKEPVEEPIAEVVMDDAGDDVVHDEDQPQDASKPKTTKTPNPDWFKQPLRPSTPDPEWNKR</sequence>
<feature type="compositionally biased region" description="Polar residues" evidence="1">
    <location>
        <begin position="47"/>
        <end position="59"/>
    </location>
</feature>
<feature type="region of interest" description="Disordered" evidence="1">
    <location>
        <begin position="30"/>
        <end position="130"/>
    </location>
</feature>
<dbReference type="AlphaFoldDB" id="A0A6L2JWQ0"/>
<accession>A0A6L2JWQ0</accession>
<feature type="compositionally biased region" description="Acidic residues" evidence="1">
    <location>
        <begin position="371"/>
        <end position="384"/>
    </location>
</feature>
<evidence type="ECO:0000313" key="2">
    <source>
        <dbReference type="EMBL" id="GEU41199.1"/>
    </source>
</evidence>
<protein>
    <submittedName>
        <fullName evidence="2">Uncharacterized protein</fullName>
    </submittedName>
</protein>
<feature type="compositionally biased region" description="Basic and acidic residues" evidence="1">
    <location>
        <begin position="292"/>
        <end position="301"/>
    </location>
</feature>